<organism evidence="2 3">
    <name type="scientific">Caligus rogercresseyi</name>
    <name type="common">Sea louse</name>
    <dbReference type="NCBI Taxonomy" id="217165"/>
    <lineage>
        <taxon>Eukaryota</taxon>
        <taxon>Metazoa</taxon>
        <taxon>Ecdysozoa</taxon>
        <taxon>Arthropoda</taxon>
        <taxon>Crustacea</taxon>
        <taxon>Multicrustacea</taxon>
        <taxon>Hexanauplia</taxon>
        <taxon>Copepoda</taxon>
        <taxon>Siphonostomatoida</taxon>
        <taxon>Caligidae</taxon>
        <taxon>Caligus</taxon>
    </lineage>
</organism>
<evidence type="ECO:0000256" key="1">
    <source>
        <dbReference type="SAM" id="MobiDB-lite"/>
    </source>
</evidence>
<accession>A0A7T8JWS2</accession>
<sequence>MGGYYSPYSGFTAAQMAALKYGSYMSLYNPGEAPEDKAASVSYEEKVQSSSKQAYSAEAISRSYFSQEEKDEESKSSAGGSATPGPAAEEYAQQALTAYYQSQSGSYGSSPSVIGHPSAHPPPPPHHPYIHPQTMAHHHPGHAPYHPHSQPPTSSAGETAYQTQGSPSGAEEYRKPLSVLF</sequence>
<name>A0A7T8JWS2_CALRO</name>
<dbReference type="Proteomes" id="UP000595437">
    <property type="component" value="Chromosome 16"/>
</dbReference>
<feature type="compositionally biased region" description="Basic and acidic residues" evidence="1">
    <location>
        <begin position="34"/>
        <end position="47"/>
    </location>
</feature>
<keyword evidence="3" id="KW-1185">Reference proteome</keyword>
<gene>
    <name evidence="2" type="ORF">FKW44_021936</name>
</gene>
<feature type="compositionally biased region" description="Low complexity" evidence="1">
    <location>
        <begin position="76"/>
        <end position="88"/>
    </location>
</feature>
<feature type="compositionally biased region" description="Low complexity" evidence="1">
    <location>
        <begin position="99"/>
        <end position="110"/>
    </location>
</feature>
<dbReference type="AlphaFoldDB" id="A0A7T8JWS2"/>
<dbReference type="EMBL" id="CP045905">
    <property type="protein sequence ID" value="QQP36745.1"/>
    <property type="molecule type" value="Genomic_DNA"/>
</dbReference>
<protein>
    <submittedName>
        <fullName evidence="2">Uncharacterized protein</fullName>
    </submittedName>
</protein>
<reference evidence="3" key="1">
    <citation type="submission" date="2021-01" db="EMBL/GenBank/DDBJ databases">
        <title>Caligus Genome Assembly.</title>
        <authorList>
            <person name="Gallardo-Escarate C."/>
        </authorList>
    </citation>
    <scope>NUCLEOTIDE SEQUENCE [LARGE SCALE GENOMIC DNA]</scope>
</reference>
<evidence type="ECO:0000313" key="3">
    <source>
        <dbReference type="Proteomes" id="UP000595437"/>
    </source>
</evidence>
<feature type="compositionally biased region" description="Polar residues" evidence="1">
    <location>
        <begin position="151"/>
        <end position="167"/>
    </location>
</feature>
<evidence type="ECO:0000313" key="2">
    <source>
        <dbReference type="EMBL" id="QQP36745.1"/>
    </source>
</evidence>
<proteinExistence type="predicted"/>
<feature type="region of interest" description="Disordered" evidence="1">
    <location>
        <begin position="33"/>
        <end position="181"/>
    </location>
</feature>